<dbReference type="SMART" id="SM00086">
    <property type="entry name" value="PAC"/>
    <property type="match status" value="1"/>
</dbReference>
<dbReference type="Gene3D" id="1.10.287.130">
    <property type="match status" value="1"/>
</dbReference>
<dbReference type="SUPFAM" id="SSF55785">
    <property type="entry name" value="PYP-like sensor domain (PAS domain)"/>
    <property type="match status" value="2"/>
</dbReference>
<reference evidence="14" key="1">
    <citation type="submission" date="2016-10" db="EMBL/GenBank/DDBJ databases">
        <authorList>
            <person name="Varghese N."/>
            <person name="Submissions S."/>
        </authorList>
    </citation>
    <scope>NUCLEOTIDE SEQUENCE [LARGE SCALE GENOMIC DNA]</scope>
    <source>
        <strain evidence="14">DSM 22127</strain>
    </source>
</reference>
<dbReference type="SUPFAM" id="SSF55874">
    <property type="entry name" value="ATPase domain of HSP90 chaperone/DNA topoisomerase II/histidine kinase"/>
    <property type="match status" value="1"/>
</dbReference>
<evidence type="ECO:0000259" key="10">
    <source>
        <dbReference type="PROSITE" id="PS50109"/>
    </source>
</evidence>
<evidence type="ECO:0000256" key="2">
    <source>
        <dbReference type="ARBA" id="ARBA00001968"/>
    </source>
</evidence>
<dbReference type="InterPro" id="IPR000014">
    <property type="entry name" value="PAS"/>
</dbReference>
<dbReference type="EMBL" id="LT629757">
    <property type="protein sequence ID" value="SDT14862.1"/>
    <property type="molecule type" value="Genomic_DNA"/>
</dbReference>
<comment type="catalytic activity">
    <reaction evidence="1">
        <text>ATP + protein L-histidine = ADP + protein N-phospho-L-histidine.</text>
        <dbReference type="EC" id="2.7.13.3"/>
    </reaction>
</comment>
<dbReference type="PROSITE" id="PS50109">
    <property type="entry name" value="HIS_KIN"/>
    <property type="match status" value="1"/>
</dbReference>
<dbReference type="STRING" id="642780.SAMN04488570_3666"/>
<feature type="domain" description="Histidine kinase" evidence="10">
    <location>
        <begin position="264"/>
        <end position="481"/>
    </location>
</feature>
<dbReference type="GO" id="GO:0005886">
    <property type="term" value="C:plasma membrane"/>
    <property type="evidence" value="ECO:0007669"/>
    <property type="project" value="UniProtKB-SubCell"/>
</dbReference>
<dbReference type="Pfam" id="PF02518">
    <property type="entry name" value="HATPase_c"/>
    <property type="match status" value="1"/>
</dbReference>
<organism evidence="13 14">
    <name type="scientific">Nocardioides scoriae</name>
    <dbReference type="NCBI Taxonomy" id="642780"/>
    <lineage>
        <taxon>Bacteria</taxon>
        <taxon>Bacillati</taxon>
        <taxon>Actinomycetota</taxon>
        <taxon>Actinomycetes</taxon>
        <taxon>Propionibacteriales</taxon>
        <taxon>Nocardioidaceae</taxon>
        <taxon>Nocardioides</taxon>
    </lineage>
</organism>
<dbReference type="Pfam" id="PF00512">
    <property type="entry name" value="HisKA"/>
    <property type="match status" value="1"/>
</dbReference>
<dbReference type="InterPro" id="IPR036097">
    <property type="entry name" value="HisK_dim/P_sf"/>
</dbReference>
<evidence type="ECO:0000256" key="5">
    <source>
        <dbReference type="ARBA" id="ARBA00022553"/>
    </source>
</evidence>
<name>A0A1H1Y099_9ACTN</name>
<dbReference type="NCBIfam" id="TIGR00229">
    <property type="entry name" value="sensory_box"/>
    <property type="match status" value="2"/>
</dbReference>
<evidence type="ECO:0000256" key="9">
    <source>
        <dbReference type="ARBA" id="ARBA00023136"/>
    </source>
</evidence>
<evidence type="ECO:0000259" key="12">
    <source>
        <dbReference type="PROSITE" id="PS50113"/>
    </source>
</evidence>
<feature type="domain" description="PAC" evidence="12">
    <location>
        <begin position="206"/>
        <end position="256"/>
    </location>
</feature>
<dbReference type="EC" id="2.7.13.3" evidence="4"/>
<dbReference type="CDD" id="cd00130">
    <property type="entry name" value="PAS"/>
    <property type="match status" value="2"/>
</dbReference>
<evidence type="ECO:0000256" key="3">
    <source>
        <dbReference type="ARBA" id="ARBA00004236"/>
    </source>
</evidence>
<dbReference type="InterPro" id="IPR035965">
    <property type="entry name" value="PAS-like_dom_sf"/>
</dbReference>
<sequence length="484" mass="52645">MLQLHSDEPWDFDVLTTSVEKSDDALVVTDADGTVVLANPAAGALLGLPAESLTGLSVDRFGRTAMHVFQRAAAQAVADTGVEVTVRGAEVRDLAGAVHHVDLTMTPTMTEQGRLVTISVRDSSEKYQQTRLFRGLLEAAPDGMVIVDRDGIITLVNAQVEQMFGYQRAELVGEPVEILVPDRYTGMHMAFRNGYVSEPRSRPMGLAGDLHARRKDGSEFPVEVTLSPLETEEGLLVSAAVRDISERRRLQEENDRVKDEFFATVSHELRTPLTSMIGYGELMTDLEELSPQGRRFLSVIMRSAERELRLVDDLLTLVAIEESGLAIRSAEIDLERVVREAVEAGRPRAEESQLTLSCETPGAAVAMYGDRDRLGQAMDNLLSNAIKFTPAGGRVRVVLRPEGSQAVIDVVDTGVGIGDEDPDQLFERLFRAPTAVAQQTPGAGLGLTIALAIVEAHAGTIEVVRGAGEGTTFRMTFPLRRSED</sequence>
<dbReference type="GO" id="GO:0000155">
    <property type="term" value="F:phosphorelay sensor kinase activity"/>
    <property type="evidence" value="ECO:0007669"/>
    <property type="project" value="InterPro"/>
</dbReference>
<proteinExistence type="predicted"/>
<evidence type="ECO:0000256" key="7">
    <source>
        <dbReference type="ARBA" id="ARBA00022777"/>
    </source>
</evidence>
<dbReference type="Pfam" id="PF13426">
    <property type="entry name" value="PAS_9"/>
    <property type="match status" value="1"/>
</dbReference>
<dbReference type="PANTHER" id="PTHR43711">
    <property type="entry name" value="TWO-COMPONENT HISTIDINE KINASE"/>
    <property type="match status" value="1"/>
</dbReference>
<dbReference type="AlphaFoldDB" id="A0A1H1Y099"/>
<dbReference type="CDD" id="cd00082">
    <property type="entry name" value="HisKA"/>
    <property type="match status" value="1"/>
</dbReference>
<dbReference type="InterPro" id="IPR013656">
    <property type="entry name" value="PAS_4"/>
</dbReference>
<evidence type="ECO:0000313" key="13">
    <source>
        <dbReference type="EMBL" id="SDT14862.1"/>
    </source>
</evidence>
<dbReference type="SMART" id="SM00387">
    <property type="entry name" value="HATPase_c"/>
    <property type="match status" value="1"/>
</dbReference>
<dbReference type="PANTHER" id="PTHR43711:SF1">
    <property type="entry name" value="HISTIDINE KINASE 1"/>
    <property type="match status" value="1"/>
</dbReference>
<feature type="domain" description="PAS" evidence="11">
    <location>
        <begin position="129"/>
        <end position="182"/>
    </location>
</feature>
<dbReference type="Pfam" id="PF08448">
    <property type="entry name" value="PAS_4"/>
    <property type="match status" value="1"/>
</dbReference>
<evidence type="ECO:0000256" key="8">
    <source>
        <dbReference type="ARBA" id="ARBA00023012"/>
    </source>
</evidence>
<dbReference type="InterPro" id="IPR000700">
    <property type="entry name" value="PAS-assoc_C"/>
</dbReference>
<accession>A0A1H1Y099</accession>
<keyword evidence="14" id="KW-1185">Reference proteome</keyword>
<feature type="domain" description="PAS" evidence="11">
    <location>
        <begin position="11"/>
        <end position="55"/>
    </location>
</feature>
<evidence type="ECO:0000256" key="1">
    <source>
        <dbReference type="ARBA" id="ARBA00000085"/>
    </source>
</evidence>
<gene>
    <name evidence="13" type="ORF">SAMN04488570_3666</name>
</gene>
<dbReference type="RefSeq" id="WP_091732690.1">
    <property type="nucleotide sequence ID" value="NZ_LT629757.1"/>
</dbReference>
<dbReference type="SMART" id="SM00091">
    <property type="entry name" value="PAS"/>
    <property type="match status" value="2"/>
</dbReference>
<dbReference type="InterPro" id="IPR050736">
    <property type="entry name" value="Sensor_HK_Regulatory"/>
</dbReference>
<dbReference type="InterPro" id="IPR036890">
    <property type="entry name" value="HATPase_C_sf"/>
</dbReference>
<dbReference type="GO" id="GO:0005509">
    <property type="term" value="F:calcium ion binding"/>
    <property type="evidence" value="ECO:0007669"/>
    <property type="project" value="UniProtKB-ARBA"/>
</dbReference>
<comment type="cofactor">
    <cofactor evidence="2">
        <name>a divalent metal cation</name>
        <dbReference type="ChEBI" id="CHEBI:60240"/>
    </cofactor>
</comment>
<dbReference type="FunFam" id="1.10.287.130:FF:000001">
    <property type="entry name" value="Two-component sensor histidine kinase"/>
    <property type="match status" value="1"/>
</dbReference>
<dbReference type="PRINTS" id="PR00344">
    <property type="entry name" value="BCTRLSENSOR"/>
</dbReference>
<dbReference type="PROSITE" id="PS50112">
    <property type="entry name" value="PAS"/>
    <property type="match status" value="2"/>
</dbReference>
<dbReference type="InterPro" id="IPR003594">
    <property type="entry name" value="HATPase_dom"/>
</dbReference>
<dbReference type="PROSITE" id="PS50113">
    <property type="entry name" value="PAC"/>
    <property type="match status" value="1"/>
</dbReference>
<dbReference type="Proteomes" id="UP000198859">
    <property type="component" value="Chromosome I"/>
</dbReference>
<keyword evidence="5" id="KW-0597">Phosphoprotein</keyword>
<dbReference type="Gene3D" id="3.30.565.10">
    <property type="entry name" value="Histidine kinase-like ATPase, C-terminal domain"/>
    <property type="match status" value="1"/>
</dbReference>
<keyword evidence="6" id="KW-0808">Transferase</keyword>
<dbReference type="InterPro" id="IPR004358">
    <property type="entry name" value="Sig_transdc_His_kin-like_C"/>
</dbReference>
<evidence type="ECO:0000256" key="6">
    <source>
        <dbReference type="ARBA" id="ARBA00022679"/>
    </source>
</evidence>
<dbReference type="InterPro" id="IPR005467">
    <property type="entry name" value="His_kinase_dom"/>
</dbReference>
<dbReference type="InterPro" id="IPR001610">
    <property type="entry name" value="PAC"/>
</dbReference>
<comment type="subcellular location">
    <subcellularLocation>
        <location evidence="3">Cell membrane</location>
    </subcellularLocation>
</comment>
<keyword evidence="7" id="KW-0418">Kinase</keyword>
<evidence type="ECO:0000256" key="4">
    <source>
        <dbReference type="ARBA" id="ARBA00012438"/>
    </source>
</evidence>
<dbReference type="Gene3D" id="3.30.450.20">
    <property type="entry name" value="PAS domain"/>
    <property type="match status" value="2"/>
</dbReference>
<dbReference type="InterPro" id="IPR003661">
    <property type="entry name" value="HisK_dim/P_dom"/>
</dbReference>
<dbReference type="OrthoDB" id="3272969at2"/>
<keyword evidence="9" id="KW-0472">Membrane</keyword>
<keyword evidence="8" id="KW-0902">Two-component regulatory system</keyword>
<dbReference type="FunFam" id="3.30.565.10:FF:000006">
    <property type="entry name" value="Sensor histidine kinase WalK"/>
    <property type="match status" value="1"/>
</dbReference>
<evidence type="ECO:0000259" key="11">
    <source>
        <dbReference type="PROSITE" id="PS50112"/>
    </source>
</evidence>
<protein>
    <recommendedName>
        <fullName evidence="4">histidine kinase</fullName>
        <ecNumber evidence="4">2.7.13.3</ecNumber>
    </recommendedName>
</protein>
<dbReference type="SUPFAM" id="SSF47384">
    <property type="entry name" value="Homodimeric domain of signal transducing histidine kinase"/>
    <property type="match status" value="1"/>
</dbReference>
<evidence type="ECO:0000313" key="14">
    <source>
        <dbReference type="Proteomes" id="UP000198859"/>
    </source>
</evidence>
<dbReference type="SMART" id="SM00388">
    <property type="entry name" value="HisKA"/>
    <property type="match status" value="1"/>
</dbReference>